<dbReference type="AlphaFoldDB" id="A0A1X4H8P7"/>
<evidence type="ECO:0000313" key="7">
    <source>
        <dbReference type="EMBL" id="OSP07909.1"/>
    </source>
</evidence>
<dbReference type="Pfam" id="PF00171">
    <property type="entry name" value="Aldedh"/>
    <property type="match status" value="1"/>
</dbReference>
<feature type="active site" evidence="4">
    <location>
        <position position="245"/>
    </location>
</feature>
<dbReference type="InterPro" id="IPR015590">
    <property type="entry name" value="Aldehyde_DH_dom"/>
</dbReference>
<dbReference type="Gene3D" id="3.40.309.10">
    <property type="entry name" value="Aldehyde Dehydrogenase, Chain A, domain 2"/>
    <property type="match status" value="1"/>
</dbReference>
<protein>
    <submittedName>
        <fullName evidence="7">Aldehyde dehydrogenase</fullName>
    </submittedName>
</protein>
<dbReference type="PROSITE" id="PS00687">
    <property type="entry name" value="ALDEHYDE_DEHYDR_GLU"/>
    <property type="match status" value="1"/>
</dbReference>
<dbReference type="Gene3D" id="3.40.605.10">
    <property type="entry name" value="Aldehyde Dehydrogenase, Chain A, domain 1"/>
    <property type="match status" value="1"/>
</dbReference>
<dbReference type="Proteomes" id="UP000193587">
    <property type="component" value="Unassembled WGS sequence"/>
</dbReference>
<dbReference type="EMBL" id="NEDJ01000019">
    <property type="protein sequence ID" value="OSP07909.1"/>
    <property type="molecule type" value="Genomic_DNA"/>
</dbReference>
<dbReference type="GO" id="GO:0016620">
    <property type="term" value="F:oxidoreductase activity, acting on the aldehyde or oxo group of donors, NAD or NADP as acceptor"/>
    <property type="evidence" value="ECO:0007669"/>
    <property type="project" value="InterPro"/>
</dbReference>
<comment type="caution">
    <text evidence="7">The sequence shown here is derived from an EMBL/GenBank/DDBJ whole genome shotgun (WGS) entry which is preliminary data.</text>
</comment>
<dbReference type="STRING" id="1121945.GCA_000421805_02940"/>
<dbReference type="InterPro" id="IPR029510">
    <property type="entry name" value="Ald_DH_CS_GLU"/>
</dbReference>
<dbReference type="CDD" id="cd07078">
    <property type="entry name" value="ALDH"/>
    <property type="match status" value="1"/>
</dbReference>
<evidence type="ECO:0000256" key="4">
    <source>
        <dbReference type="PROSITE-ProRule" id="PRU10007"/>
    </source>
</evidence>
<dbReference type="FunFam" id="3.40.309.10:FF:000009">
    <property type="entry name" value="Aldehyde dehydrogenase A"/>
    <property type="match status" value="1"/>
</dbReference>
<dbReference type="FunFam" id="3.40.605.10:FF:000007">
    <property type="entry name" value="NAD/NADP-dependent betaine aldehyde dehydrogenase"/>
    <property type="match status" value="1"/>
</dbReference>
<evidence type="ECO:0000256" key="5">
    <source>
        <dbReference type="RuleBase" id="RU003345"/>
    </source>
</evidence>
<dbReference type="InterPro" id="IPR016162">
    <property type="entry name" value="Ald_DH_N"/>
</dbReference>
<evidence type="ECO:0000313" key="8">
    <source>
        <dbReference type="Proteomes" id="UP000193587"/>
    </source>
</evidence>
<evidence type="ECO:0000256" key="1">
    <source>
        <dbReference type="ARBA" id="ARBA00009986"/>
    </source>
</evidence>
<evidence type="ECO:0000256" key="3">
    <source>
        <dbReference type="ARBA" id="ARBA00023002"/>
    </source>
</evidence>
<comment type="subunit">
    <text evidence="2">Homotetramer.</text>
</comment>
<keyword evidence="3 5" id="KW-0560">Oxidoreductase</keyword>
<gene>
    <name evidence="7" type="ORF">B9H04_07425</name>
</gene>
<sequence>MRQLYIDGEWVGSQSSAEIDVVSPVSGEIIDTVPQANGRDVASAVDAARRAQTELEEMTAFERAEVLDEVTDYFEEHEDEIAEGITEEEGKPLHESYEETEYVIESSEDYAHDAIRLFGDVVPSEWRDKFAYTQREPYGPCAVISPWNFPLEIPGGSIYSAIATANPVVFKPPEETPLTAYHIAEAFAQSSLPDGAFNLVTGDGETGASLVANDDIRLIAFTGSSAVGQEIAKTAAERNAQCLLELGGKDPIVVLDDADVEHAANSIVSGSNWNAGQVCCATERVIATEGVHDELVDAIVERTEDLVLGDPFEDGVDVGPMISERIQSKARAHFDDAVERGATVRTGGETDGLFFAPAVLDDVTEEMAVATEETFGPVTPVITASSYEEAIEIANRSPYGLQAAVFTDSLERAHDAANRIKAGGVFINETNNYWERLLPFGGYGESGSGGRYGSKWHLEAMTQVKSVMMNYGGAE</sequence>
<accession>A0A1X4H8P7</accession>
<dbReference type="RefSeq" id="WP_049933012.1">
    <property type="nucleotide sequence ID" value="NZ_ATXS01000019.1"/>
</dbReference>
<reference evidence="7 8" key="1">
    <citation type="submission" date="2017-04" db="EMBL/GenBank/DDBJ databases">
        <title>MLSA of the genus Halorubrum.</title>
        <authorList>
            <person name="De La Haba R."/>
            <person name="Sanchez-Porro C."/>
            <person name="Infante-Dominguez C."/>
            <person name="Ventosa A."/>
        </authorList>
    </citation>
    <scope>NUCLEOTIDE SEQUENCE [LARGE SCALE GENOMIC DNA]</scope>
    <source>
        <strain evidence="7 8">DSM 17463</strain>
    </source>
</reference>
<evidence type="ECO:0000259" key="6">
    <source>
        <dbReference type="Pfam" id="PF00171"/>
    </source>
</evidence>
<proteinExistence type="inferred from homology"/>
<dbReference type="PANTHER" id="PTHR43353">
    <property type="entry name" value="SUCCINATE-SEMIALDEHYDE DEHYDROGENASE, MITOCHONDRIAL"/>
    <property type="match status" value="1"/>
</dbReference>
<dbReference type="InterPro" id="IPR016163">
    <property type="entry name" value="Ald_DH_C"/>
</dbReference>
<organism evidence="7 8">
    <name type="scientific">Halorubrum ezzemoulense DSM 17463</name>
    <dbReference type="NCBI Taxonomy" id="1121945"/>
    <lineage>
        <taxon>Archaea</taxon>
        <taxon>Methanobacteriati</taxon>
        <taxon>Methanobacteriota</taxon>
        <taxon>Stenosarchaea group</taxon>
        <taxon>Halobacteria</taxon>
        <taxon>Halobacteriales</taxon>
        <taxon>Haloferacaceae</taxon>
        <taxon>Halorubrum</taxon>
    </lineage>
</organism>
<evidence type="ECO:0000256" key="2">
    <source>
        <dbReference type="ARBA" id="ARBA00011881"/>
    </source>
</evidence>
<dbReference type="PANTHER" id="PTHR43353:SF5">
    <property type="entry name" value="SUCCINATE-SEMIALDEHYDE DEHYDROGENASE, MITOCHONDRIAL"/>
    <property type="match status" value="1"/>
</dbReference>
<dbReference type="InterPro" id="IPR050740">
    <property type="entry name" value="Aldehyde_DH_Superfamily"/>
</dbReference>
<dbReference type="InterPro" id="IPR016161">
    <property type="entry name" value="Ald_DH/histidinol_DH"/>
</dbReference>
<name>A0A1X4H8P7_HALEZ</name>
<dbReference type="SUPFAM" id="SSF53720">
    <property type="entry name" value="ALDH-like"/>
    <property type="match status" value="1"/>
</dbReference>
<dbReference type="eggNOG" id="arCOG01252">
    <property type="taxonomic scope" value="Archaea"/>
</dbReference>
<feature type="domain" description="Aldehyde dehydrogenase" evidence="6">
    <location>
        <begin position="10"/>
        <end position="467"/>
    </location>
</feature>
<comment type="similarity">
    <text evidence="1 5">Belongs to the aldehyde dehydrogenase family.</text>
</comment>